<keyword evidence="3" id="KW-1185">Reference proteome</keyword>
<reference evidence="3" key="1">
    <citation type="journal article" date="2011" name="Proc. Natl. Acad. Sci. U.S.A.">
        <title>Obligate biotrophy features unraveled by the genomic analysis of rust fungi.</title>
        <authorList>
            <person name="Duplessis S."/>
            <person name="Cuomo C.A."/>
            <person name="Lin Y.-C."/>
            <person name="Aerts A."/>
            <person name="Tisserant E."/>
            <person name="Veneault-Fourrey C."/>
            <person name="Joly D.L."/>
            <person name="Hacquard S."/>
            <person name="Amselem J."/>
            <person name="Cantarel B.L."/>
            <person name="Chiu R."/>
            <person name="Coutinho P.M."/>
            <person name="Feau N."/>
            <person name="Field M."/>
            <person name="Frey P."/>
            <person name="Gelhaye E."/>
            <person name="Goldberg J."/>
            <person name="Grabherr M.G."/>
            <person name="Kodira C.D."/>
            <person name="Kohler A."/>
            <person name="Kuees U."/>
            <person name="Lindquist E.A."/>
            <person name="Lucas S.M."/>
            <person name="Mago R."/>
            <person name="Mauceli E."/>
            <person name="Morin E."/>
            <person name="Murat C."/>
            <person name="Pangilinan J.L."/>
            <person name="Park R."/>
            <person name="Pearson M."/>
            <person name="Quesneville H."/>
            <person name="Rouhier N."/>
            <person name="Sakthikumar S."/>
            <person name="Salamov A.A."/>
            <person name="Schmutz J."/>
            <person name="Selles B."/>
            <person name="Shapiro H."/>
            <person name="Tanguay P."/>
            <person name="Tuskan G.A."/>
            <person name="Henrissat B."/>
            <person name="Van de Peer Y."/>
            <person name="Rouze P."/>
            <person name="Ellis J.G."/>
            <person name="Dodds P.N."/>
            <person name="Schein J.E."/>
            <person name="Zhong S."/>
            <person name="Hamelin R.C."/>
            <person name="Grigoriev I.V."/>
            <person name="Szabo L.J."/>
            <person name="Martin F."/>
        </authorList>
    </citation>
    <scope>NUCLEOTIDE SEQUENCE [LARGE SCALE GENOMIC DNA]</scope>
    <source>
        <strain evidence="3">98AG31 / pathotype 3-4-7</strain>
    </source>
</reference>
<dbReference type="InParanoid" id="F4RH64"/>
<sequence length="129" mass="14248">MATFDKTLEEARRLAEEALREGTVRAGTRSHSWNREGRVEDKGGARILAPETPEVEGKNLEEDEGEEDEGEEGENKDDEESDRRNERPPEQAAESRGGLKIRINYLTARKCGKGTEGANKYVEAAGATS</sequence>
<dbReference type="RefSeq" id="XP_007408339.1">
    <property type="nucleotide sequence ID" value="XM_007408277.1"/>
</dbReference>
<evidence type="ECO:0000313" key="2">
    <source>
        <dbReference type="EMBL" id="EGG08141.1"/>
    </source>
</evidence>
<feature type="region of interest" description="Disordered" evidence="1">
    <location>
        <begin position="19"/>
        <end position="99"/>
    </location>
</feature>
<feature type="compositionally biased region" description="Basic and acidic residues" evidence="1">
    <location>
        <begin position="33"/>
        <end position="44"/>
    </location>
</feature>
<dbReference type="VEuPathDB" id="FungiDB:MELLADRAFT_105078"/>
<organism evidence="3">
    <name type="scientific">Melampsora larici-populina (strain 98AG31 / pathotype 3-4-7)</name>
    <name type="common">Poplar leaf rust fungus</name>
    <dbReference type="NCBI Taxonomy" id="747676"/>
    <lineage>
        <taxon>Eukaryota</taxon>
        <taxon>Fungi</taxon>
        <taxon>Dikarya</taxon>
        <taxon>Basidiomycota</taxon>
        <taxon>Pucciniomycotina</taxon>
        <taxon>Pucciniomycetes</taxon>
        <taxon>Pucciniales</taxon>
        <taxon>Melampsoraceae</taxon>
        <taxon>Melampsora</taxon>
    </lineage>
</organism>
<dbReference type="KEGG" id="mlr:MELLADRAFT_105078"/>
<dbReference type="HOGENOM" id="CLU_1949294_0_0_1"/>
<dbReference type="AlphaFoldDB" id="F4RH64"/>
<accession>F4RH64</accession>
<gene>
    <name evidence="2" type="ORF">MELLADRAFT_105078</name>
</gene>
<dbReference type="EMBL" id="GL883101">
    <property type="protein sequence ID" value="EGG08141.1"/>
    <property type="molecule type" value="Genomic_DNA"/>
</dbReference>
<proteinExistence type="predicted"/>
<dbReference type="Proteomes" id="UP000001072">
    <property type="component" value="Unassembled WGS sequence"/>
</dbReference>
<evidence type="ECO:0000256" key="1">
    <source>
        <dbReference type="SAM" id="MobiDB-lite"/>
    </source>
</evidence>
<feature type="compositionally biased region" description="Acidic residues" evidence="1">
    <location>
        <begin position="61"/>
        <end position="80"/>
    </location>
</feature>
<dbReference type="GeneID" id="18922486"/>
<name>F4RH64_MELLP</name>
<protein>
    <submittedName>
        <fullName evidence="2">Uncharacterized protein</fullName>
    </submittedName>
</protein>
<evidence type="ECO:0000313" key="3">
    <source>
        <dbReference type="Proteomes" id="UP000001072"/>
    </source>
</evidence>